<dbReference type="AlphaFoldDB" id="A0A511M4K6"/>
<dbReference type="OrthoDB" id="582586at2"/>
<sequence length="151" mass="17399">MHDDTEAIRELFDRYTELWVRHEMREWGELFTEDCDFITHRGVWWRSREENVRGHEDVPESVLAQKKNYSQTIIDIQPLTPGVMLVHTEWAWPGHVLPGAAGAEDRRGLITAVLVQRSGRWLIRAVQNTRLNGLDDFATIASHSAAPVDEV</sequence>
<dbReference type="Pfam" id="PF14534">
    <property type="entry name" value="DUF4440"/>
    <property type="match status" value="1"/>
</dbReference>
<name>A0A511M4K6_9NOCA</name>
<evidence type="ECO:0000313" key="2">
    <source>
        <dbReference type="EMBL" id="GEM35581.1"/>
    </source>
</evidence>
<feature type="domain" description="DUF4440" evidence="1">
    <location>
        <begin position="8"/>
        <end position="123"/>
    </location>
</feature>
<dbReference type="SUPFAM" id="SSF54427">
    <property type="entry name" value="NTF2-like"/>
    <property type="match status" value="1"/>
</dbReference>
<organism evidence="2 3">
    <name type="scientific">Nocardia ninae NBRC 108245</name>
    <dbReference type="NCBI Taxonomy" id="1210091"/>
    <lineage>
        <taxon>Bacteria</taxon>
        <taxon>Bacillati</taxon>
        <taxon>Actinomycetota</taxon>
        <taxon>Actinomycetes</taxon>
        <taxon>Mycobacteriales</taxon>
        <taxon>Nocardiaceae</taxon>
        <taxon>Nocardia</taxon>
    </lineage>
</organism>
<dbReference type="InterPro" id="IPR027843">
    <property type="entry name" value="DUF4440"/>
</dbReference>
<dbReference type="Gene3D" id="3.10.450.50">
    <property type="match status" value="1"/>
</dbReference>
<protein>
    <recommendedName>
        <fullName evidence="1">DUF4440 domain-containing protein</fullName>
    </recommendedName>
</protein>
<gene>
    <name evidence="2" type="ORF">NN4_01000</name>
</gene>
<dbReference type="RefSeq" id="WP_147127945.1">
    <property type="nucleotide sequence ID" value="NZ_BJXA01000001.1"/>
</dbReference>
<proteinExistence type="predicted"/>
<dbReference type="Proteomes" id="UP000321424">
    <property type="component" value="Unassembled WGS sequence"/>
</dbReference>
<dbReference type="EMBL" id="BJXA01000001">
    <property type="protein sequence ID" value="GEM35581.1"/>
    <property type="molecule type" value="Genomic_DNA"/>
</dbReference>
<dbReference type="InterPro" id="IPR011944">
    <property type="entry name" value="Steroid_delta5-4_isomerase"/>
</dbReference>
<keyword evidence="3" id="KW-1185">Reference proteome</keyword>
<evidence type="ECO:0000313" key="3">
    <source>
        <dbReference type="Proteomes" id="UP000321424"/>
    </source>
</evidence>
<reference evidence="2 3" key="1">
    <citation type="submission" date="2019-07" db="EMBL/GenBank/DDBJ databases">
        <title>Whole genome shotgun sequence of Nocardia ninae NBRC 108245.</title>
        <authorList>
            <person name="Hosoyama A."/>
            <person name="Uohara A."/>
            <person name="Ohji S."/>
            <person name="Ichikawa N."/>
        </authorList>
    </citation>
    <scope>NUCLEOTIDE SEQUENCE [LARGE SCALE GENOMIC DNA]</scope>
    <source>
        <strain evidence="2 3">NBRC 108245</strain>
    </source>
</reference>
<evidence type="ECO:0000259" key="1">
    <source>
        <dbReference type="Pfam" id="PF14534"/>
    </source>
</evidence>
<dbReference type="NCBIfam" id="TIGR02246">
    <property type="entry name" value="SgcJ/EcaC family oxidoreductase"/>
    <property type="match status" value="1"/>
</dbReference>
<comment type="caution">
    <text evidence="2">The sequence shown here is derived from an EMBL/GenBank/DDBJ whole genome shotgun (WGS) entry which is preliminary data.</text>
</comment>
<accession>A0A511M4K6</accession>
<dbReference type="InterPro" id="IPR032710">
    <property type="entry name" value="NTF2-like_dom_sf"/>
</dbReference>